<gene>
    <name evidence="2" type="ORF">HanXRQr2_Chr04g0190531</name>
</gene>
<organism evidence="2 3">
    <name type="scientific">Helianthus annuus</name>
    <name type="common">Common sunflower</name>
    <dbReference type="NCBI Taxonomy" id="4232"/>
    <lineage>
        <taxon>Eukaryota</taxon>
        <taxon>Viridiplantae</taxon>
        <taxon>Streptophyta</taxon>
        <taxon>Embryophyta</taxon>
        <taxon>Tracheophyta</taxon>
        <taxon>Spermatophyta</taxon>
        <taxon>Magnoliopsida</taxon>
        <taxon>eudicotyledons</taxon>
        <taxon>Gunneridae</taxon>
        <taxon>Pentapetalae</taxon>
        <taxon>asterids</taxon>
        <taxon>campanulids</taxon>
        <taxon>Asterales</taxon>
        <taxon>Asteraceae</taxon>
        <taxon>Asteroideae</taxon>
        <taxon>Heliantheae alliance</taxon>
        <taxon>Heliantheae</taxon>
        <taxon>Helianthus</taxon>
    </lineage>
</organism>
<protein>
    <submittedName>
        <fullName evidence="2">Reverse transcriptase zinc-binding domain-containing protein</fullName>
    </submittedName>
</protein>
<dbReference type="PANTHER" id="PTHR33116">
    <property type="entry name" value="REVERSE TRANSCRIPTASE ZINC-BINDING DOMAIN-CONTAINING PROTEIN-RELATED-RELATED"/>
    <property type="match status" value="1"/>
</dbReference>
<sequence length="150" mass="17713">MLGKVASRVGLSRRGVHLTDVSCPRCGLQDEDSDHIFVTCLWARSIWWNMLVWMRINFPADIISLEEFVSYLHNQPGGKRWKKIVYTVTLATVWRIWKARNEKVFEDRFIPVQTSVELIKEDAFLWLGNRSKLQLTDWIKWKSFDISEVL</sequence>
<dbReference type="EMBL" id="MNCJ02000319">
    <property type="protein sequence ID" value="KAF5812258.1"/>
    <property type="molecule type" value="Genomic_DNA"/>
</dbReference>
<feature type="domain" description="Reverse transcriptase zinc-binding" evidence="1">
    <location>
        <begin position="4"/>
        <end position="47"/>
    </location>
</feature>
<dbReference type="Proteomes" id="UP000215914">
    <property type="component" value="Unassembled WGS sequence"/>
</dbReference>
<keyword evidence="2" id="KW-0548">Nucleotidyltransferase</keyword>
<comment type="caution">
    <text evidence="2">The sequence shown here is derived from an EMBL/GenBank/DDBJ whole genome shotgun (WGS) entry which is preliminary data.</text>
</comment>
<dbReference type="Pfam" id="PF13966">
    <property type="entry name" value="zf-RVT"/>
    <property type="match status" value="1"/>
</dbReference>
<evidence type="ECO:0000313" key="3">
    <source>
        <dbReference type="Proteomes" id="UP000215914"/>
    </source>
</evidence>
<evidence type="ECO:0000259" key="1">
    <source>
        <dbReference type="Pfam" id="PF13966"/>
    </source>
</evidence>
<dbReference type="GO" id="GO:0003964">
    <property type="term" value="F:RNA-directed DNA polymerase activity"/>
    <property type="evidence" value="ECO:0007669"/>
    <property type="project" value="UniProtKB-KW"/>
</dbReference>
<reference evidence="2" key="1">
    <citation type="journal article" date="2017" name="Nature">
        <title>The sunflower genome provides insights into oil metabolism, flowering and Asterid evolution.</title>
        <authorList>
            <person name="Badouin H."/>
            <person name="Gouzy J."/>
            <person name="Grassa C.J."/>
            <person name="Murat F."/>
            <person name="Staton S.E."/>
            <person name="Cottret L."/>
            <person name="Lelandais-Briere C."/>
            <person name="Owens G.L."/>
            <person name="Carrere S."/>
            <person name="Mayjonade B."/>
            <person name="Legrand L."/>
            <person name="Gill N."/>
            <person name="Kane N.C."/>
            <person name="Bowers J.E."/>
            <person name="Hubner S."/>
            <person name="Bellec A."/>
            <person name="Berard A."/>
            <person name="Berges H."/>
            <person name="Blanchet N."/>
            <person name="Boniface M.C."/>
            <person name="Brunel D."/>
            <person name="Catrice O."/>
            <person name="Chaidir N."/>
            <person name="Claudel C."/>
            <person name="Donnadieu C."/>
            <person name="Faraut T."/>
            <person name="Fievet G."/>
            <person name="Helmstetter N."/>
            <person name="King M."/>
            <person name="Knapp S.J."/>
            <person name="Lai Z."/>
            <person name="Le Paslier M.C."/>
            <person name="Lippi Y."/>
            <person name="Lorenzon L."/>
            <person name="Mandel J.R."/>
            <person name="Marage G."/>
            <person name="Marchand G."/>
            <person name="Marquand E."/>
            <person name="Bret-Mestries E."/>
            <person name="Morien E."/>
            <person name="Nambeesan S."/>
            <person name="Nguyen T."/>
            <person name="Pegot-Espagnet P."/>
            <person name="Pouilly N."/>
            <person name="Raftis F."/>
            <person name="Sallet E."/>
            <person name="Schiex T."/>
            <person name="Thomas J."/>
            <person name="Vandecasteele C."/>
            <person name="Vares D."/>
            <person name="Vear F."/>
            <person name="Vautrin S."/>
            <person name="Crespi M."/>
            <person name="Mangin B."/>
            <person name="Burke J.M."/>
            <person name="Salse J."/>
            <person name="Munos S."/>
            <person name="Vincourt P."/>
            <person name="Rieseberg L.H."/>
            <person name="Langlade N.B."/>
        </authorList>
    </citation>
    <scope>NUCLEOTIDE SEQUENCE</scope>
    <source>
        <tissue evidence="2">Leaves</tissue>
    </source>
</reference>
<reference evidence="2" key="2">
    <citation type="submission" date="2020-06" db="EMBL/GenBank/DDBJ databases">
        <title>Helianthus annuus Genome sequencing and assembly Release 2.</title>
        <authorList>
            <person name="Gouzy J."/>
            <person name="Langlade N."/>
            <person name="Munos S."/>
        </authorList>
    </citation>
    <scope>NUCLEOTIDE SEQUENCE</scope>
    <source>
        <tissue evidence="2">Leaves</tissue>
    </source>
</reference>
<dbReference type="PANTHER" id="PTHR33116:SF81">
    <property type="entry name" value="RNA-DIRECTED DNA POLYMERASE"/>
    <property type="match status" value="1"/>
</dbReference>
<dbReference type="AlphaFoldDB" id="A0A9K3NUX5"/>
<keyword evidence="2" id="KW-0695">RNA-directed DNA polymerase</keyword>
<evidence type="ECO:0000313" key="2">
    <source>
        <dbReference type="EMBL" id="KAF5812258.1"/>
    </source>
</evidence>
<keyword evidence="2" id="KW-0808">Transferase</keyword>
<proteinExistence type="predicted"/>
<dbReference type="InterPro" id="IPR026960">
    <property type="entry name" value="RVT-Znf"/>
</dbReference>
<dbReference type="Gramene" id="mRNA:HanXRQr2_Chr04g0190531">
    <property type="protein sequence ID" value="CDS:HanXRQr2_Chr04g0190531.1"/>
    <property type="gene ID" value="HanXRQr2_Chr04g0190531"/>
</dbReference>
<accession>A0A9K3NUX5</accession>
<name>A0A9K3NUX5_HELAN</name>
<keyword evidence="3" id="KW-1185">Reference proteome</keyword>